<feature type="compositionally biased region" description="Polar residues" evidence="3">
    <location>
        <begin position="92"/>
        <end position="103"/>
    </location>
</feature>
<proteinExistence type="predicted"/>
<evidence type="ECO:0000256" key="2">
    <source>
        <dbReference type="ARBA" id="ARBA00022840"/>
    </source>
</evidence>
<accession>A0ABD0VMP1</accession>
<sequence length="1215" mass="136204">MEREIEVRTLEGESTVVRISPDRRVGDLKLLLRDSFPPAMTSPNFYLFLKGARLNLNSQIGSHQIEGGQFMVLVPFTKKSQPVPLQQDPIEQDSQPSMNSGGNLQSAADSIWLDILGDISSLSNISPDDLSNNVDNTSQTWGEEDVSVAEKPEKRRKLSDSFCTIHDLLCSDFEDIFDQKTSNKICQLVESINCLSDPNTGMCLLQEYFDKGIPEDDQCACPLWLRRVLKTFTLMNVLYAFFHLQRKCMTMGFLKGALNQPNMFGLDDLCISYVDKISLLCPKVVVVLDNEENVVTSQGSAIIIHDFSTESSNQSKLAKEPRPARRLSTSTVINAAEKRMMAFRMDLWRLFQCFMENRHFITSMPGMLSLEDIITLKGSEPVQGCINVKKEKSGTSTSRCCGTDHLNPTEMVDHLRKGMGIFGQIIHIEEINEKLAVHVDVPNSLANVSKEALRRIGITRLYSHQAEAIKSSLSGKNVVVATSTSSGKSLCYNIPVIEALSKDMEACAIYIFPTKALAQDQMRALMEMTSGLDIYFNVSIYDGDTSQMHRTWIRDNARVLITNPDMLHLSILPYHAKFQRILSNLRIIVIDEAHTYKGAFGCHTALILRRLRRICLHVHGSNPLFIFCTATSANPREHAMELAGLRSVELIQNDGSPSGAKYFMLWNPPLQLEVKTGKSIGKFWHGESAPRRTSPILETARLFAEMVQHGLRCIAFCKTRKLSELVLCYTREILQETASSLVNSVRVYRGGYTPQDRRRIETDLFEGKLQGVAATNALELGIDVGYIDATLHLGFPGSVASLWQQAGRSGRRSRPSLAIYIAFEGPLDQYFMKFPDKLLRRSVEYCQVDSHNEKVLEQHIACAALEIPVSSQYDEKYFGPSLERAILSLKNKGHLVPDPEVSASKIWNYVGPEDKPSAAVSIRAIDANRYKVIDKSSNEVLEEIEESKAFFQVYEGAVYMHQGCTYLIKSLLLSEKIAFCQKADLKYYTKTRDYTDIHVVGGDLAYLPPMTTEFASRRTSAQVNACTVTTNWFGFYRIWRTSNQIFDRVDLSLPSYSYNSQAAWIRVPQSIKVAVQKNHLEFRAGLHAASHALLNVVPLYMMCNTSDLGTECANPHETRDIPERLLLYDQHSGGIGLSLQIQRLFRELLIAALELVSTCSCLHSAGCPNCVQVLTCSEYNEVLDKKAAIIILDGVIEAENSQFSSRESSVNPSID</sequence>
<evidence type="ECO:0000313" key="7">
    <source>
        <dbReference type="EMBL" id="KAL0926088.1"/>
    </source>
</evidence>
<dbReference type="InterPro" id="IPR001650">
    <property type="entry name" value="Helicase_C-like"/>
</dbReference>
<dbReference type="PROSITE" id="PS51194">
    <property type="entry name" value="HELICASE_CTER"/>
    <property type="match status" value="1"/>
</dbReference>
<dbReference type="InterPro" id="IPR027417">
    <property type="entry name" value="P-loop_NTPase"/>
</dbReference>
<dbReference type="Proteomes" id="UP001552299">
    <property type="component" value="Unassembled WGS sequence"/>
</dbReference>
<dbReference type="SMART" id="SM00487">
    <property type="entry name" value="DEXDc"/>
    <property type="match status" value="1"/>
</dbReference>
<evidence type="ECO:0000259" key="6">
    <source>
        <dbReference type="PROSITE" id="PS51194"/>
    </source>
</evidence>
<dbReference type="CDD" id="cd17039">
    <property type="entry name" value="Ubl_ubiquitin_like"/>
    <property type="match status" value="1"/>
</dbReference>
<dbReference type="SUPFAM" id="SSF52540">
    <property type="entry name" value="P-loop containing nucleoside triphosphate hydrolases"/>
    <property type="match status" value="1"/>
</dbReference>
<dbReference type="PROSITE" id="PS50053">
    <property type="entry name" value="UBIQUITIN_2"/>
    <property type="match status" value="1"/>
</dbReference>
<evidence type="ECO:0000256" key="3">
    <source>
        <dbReference type="SAM" id="MobiDB-lite"/>
    </source>
</evidence>
<reference evidence="7 8" key="1">
    <citation type="journal article" date="2024" name="Plant Biotechnol. J.">
        <title>Dendrobium thyrsiflorum genome and its molecular insights into genes involved in important horticultural traits.</title>
        <authorList>
            <person name="Chen B."/>
            <person name="Wang J.Y."/>
            <person name="Zheng P.J."/>
            <person name="Li K.L."/>
            <person name="Liang Y.M."/>
            <person name="Chen X.F."/>
            <person name="Zhang C."/>
            <person name="Zhao X."/>
            <person name="He X."/>
            <person name="Zhang G.Q."/>
            <person name="Liu Z.J."/>
            <person name="Xu Q."/>
        </authorList>
    </citation>
    <scope>NUCLEOTIDE SEQUENCE [LARGE SCALE GENOMIC DNA]</scope>
    <source>
        <strain evidence="7">GZMU011</strain>
    </source>
</reference>
<name>A0ABD0VMP1_DENTH</name>
<feature type="domain" description="Helicase ATP-binding" evidence="5">
    <location>
        <begin position="469"/>
        <end position="650"/>
    </location>
</feature>
<keyword evidence="1" id="KW-0547">Nucleotide-binding</keyword>
<evidence type="ECO:0000313" key="8">
    <source>
        <dbReference type="Proteomes" id="UP001552299"/>
    </source>
</evidence>
<gene>
    <name evidence="7" type="ORF">M5K25_004474</name>
</gene>
<keyword evidence="8" id="KW-1185">Reference proteome</keyword>
<dbReference type="AlphaFoldDB" id="A0ABD0VMP1"/>
<dbReference type="Pfam" id="PF00271">
    <property type="entry name" value="Helicase_C"/>
    <property type="match status" value="1"/>
</dbReference>
<dbReference type="InterPro" id="IPR018973">
    <property type="entry name" value="MZB"/>
</dbReference>
<dbReference type="GO" id="GO:0005524">
    <property type="term" value="F:ATP binding"/>
    <property type="evidence" value="ECO:0007669"/>
    <property type="project" value="UniProtKB-KW"/>
</dbReference>
<dbReference type="SUPFAM" id="SSF54236">
    <property type="entry name" value="Ubiquitin-like"/>
    <property type="match status" value="1"/>
</dbReference>
<evidence type="ECO:0000256" key="1">
    <source>
        <dbReference type="ARBA" id="ARBA00022741"/>
    </source>
</evidence>
<dbReference type="CDD" id="cd18797">
    <property type="entry name" value="SF2_C_Hrq"/>
    <property type="match status" value="1"/>
</dbReference>
<comment type="caution">
    <text evidence="7">The sequence shown here is derived from an EMBL/GenBank/DDBJ whole genome shotgun (WGS) entry which is preliminary data.</text>
</comment>
<dbReference type="FunFam" id="3.40.50.300:FF:001137">
    <property type="entry name" value="DEAD/DEAH box helicase"/>
    <property type="match status" value="1"/>
</dbReference>
<organism evidence="7 8">
    <name type="scientific">Dendrobium thyrsiflorum</name>
    <name type="common">Pinecone-like raceme dendrobium</name>
    <name type="synonym">Orchid</name>
    <dbReference type="NCBI Taxonomy" id="117978"/>
    <lineage>
        <taxon>Eukaryota</taxon>
        <taxon>Viridiplantae</taxon>
        <taxon>Streptophyta</taxon>
        <taxon>Embryophyta</taxon>
        <taxon>Tracheophyta</taxon>
        <taxon>Spermatophyta</taxon>
        <taxon>Magnoliopsida</taxon>
        <taxon>Liliopsida</taxon>
        <taxon>Asparagales</taxon>
        <taxon>Orchidaceae</taxon>
        <taxon>Epidendroideae</taxon>
        <taxon>Malaxideae</taxon>
        <taxon>Dendrobiinae</taxon>
        <taxon>Dendrobium</taxon>
    </lineage>
</organism>
<protein>
    <submittedName>
        <fullName evidence="7">Uncharacterized protein</fullName>
    </submittedName>
</protein>
<dbReference type="InterPro" id="IPR000626">
    <property type="entry name" value="Ubiquitin-like_dom"/>
</dbReference>
<dbReference type="PANTHER" id="PTHR47957">
    <property type="entry name" value="ATP-DEPENDENT HELICASE HRQ1"/>
    <property type="match status" value="1"/>
</dbReference>
<dbReference type="SMART" id="SM00490">
    <property type="entry name" value="HELICc"/>
    <property type="match status" value="1"/>
</dbReference>
<dbReference type="Pfam" id="PF09369">
    <property type="entry name" value="MZB"/>
    <property type="match status" value="1"/>
</dbReference>
<dbReference type="PANTHER" id="PTHR47957:SF3">
    <property type="entry name" value="ATP-DEPENDENT HELICASE HRQ1"/>
    <property type="match status" value="1"/>
</dbReference>
<dbReference type="InterPro" id="IPR014001">
    <property type="entry name" value="Helicase_ATP-bd"/>
</dbReference>
<evidence type="ECO:0000259" key="5">
    <source>
        <dbReference type="PROSITE" id="PS51192"/>
    </source>
</evidence>
<dbReference type="Gene3D" id="3.40.50.300">
    <property type="entry name" value="P-loop containing nucleotide triphosphate hydrolases"/>
    <property type="match status" value="2"/>
</dbReference>
<dbReference type="Pfam" id="PF00270">
    <property type="entry name" value="DEAD"/>
    <property type="match status" value="1"/>
</dbReference>
<dbReference type="InterPro" id="IPR055227">
    <property type="entry name" value="HRQ1_WHD"/>
</dbReference>
<dbReference type="EMBL" id="JANQDX010000004">
    <property type="protein sequence ID" value="KAL0926088.1"/>
    <property type="molecule type" value="Genomic_DNA"/>
</dbReference>
<dbReference type="InterPro" id="IPR011545">
    <property type="entry name" value="DEAD/DEAH_box_helicase_dom"/>
</dbReference>
<dbReference type="Pfam" id="PF22982">
    <property type="entry name" value="WHD_HRQ1"/>
    <property type="match status" value="1"/>
</dbReference>
<feature type="domain" description="Helicase C-terminal" evidence="6">
    <location>
        <begin position="705"/>
        <end position="856"/>
    </location>
</feature>
<keyword evidence="2" id="KW-0067">ATP-binding</keyword>
<feature type="region of interest" description="Disordered" evidence="3">
    <location>
        <begin position="82"/>
        <end position="103"/>
    </location>
</feature>
<evidence type="ECO:0000259" key="4">
    <source>
        <dbReference type="PROSITE" id="PS50053"/>
    </source>
</evidence>
<dbReference type="PROSITE" id="PS51192">
    <property type="entry name" value="HELICASE_ATP_BIND_1"/>
    <property type="match status" value="1"/>
</dbReference>
<feature type="domain" description="Ubiquitin-like" evidence="4">
    <location>
        <begin position="3"/>
        <end position="74"/>
    </location>
</feature>
<dbReference type="InterPro" id="IPR029071">
    <property type="entry name" value="Ubiquitin-like_domsf"/>
</dbReference>
<dbReference type="CDD" id="cd17923">
    <property type="entry name" value="DEXHc_Hrq1-like"/>
    <property type="match status" value="1"/>
</dbReference>